<keyword evidence="4" id="KW-1185">Reference proteome</keyword>
<keyword evidence="1" id="KW-0371">Homeobox</keyword>
<evidence type="ECO:0000259" key="2">
    <source>
        <dbReference type="PROSITE" id="PS00028"/>
    </source>
</evidence>
<dbReference type="InterPro" id="IPR013087">
    <property type="entry name" value="Znf_C2H2_type"/>
</dbReference>
<dbReference type="GeneTree" id="ENSGT00660000097325"/>
<dbReference type="Ensembl" id="ENSCINT00000034786.1">
    <property type="protein sequence ID" value="ENSCINP00000033988.1"/>
    <property type="gene ID" value="ENSCING00000023090.1"/>
</dbReference>
<dbReference type="SUPFAM" id="SSF46689">
    <property type="entry name" value="Homeodomain-like"/>
    <property type="match status" value="2"/>
</dbReference>
<dbReference type="PROSITE" id="PS00028">
    <property type="entry name" value="ZINC_FINGER_C2H2_1"/>
    <property type="match status" value="1"/>
</dbReference>
<keyword evidence="1" id="KW-0539">Nucleus</keyword>
<proteinExistence type="predicted"/>
<name>H2XWF4_CIOIN</name>
<dbReference type="GO" id="GO:0005634">
    <property type="term" value="C:nucleus"/>
    <property type="evidence" value="ECO:0007669"/>
    <property type="project" value="UniProtKB-SubCell"/>
</dbReference>
<dbReference type="HOGENOM" id="CLU_1083861_0_0_1"/>
<dbReference type="GO" id="GO:0003677">
    <property type="term" value="F:DNA binding"/>
    <property type="evidence" value="ECO:0007669"/>
    <property type="project" value="UniProtKB-KW"/>
</dbReference>
<accession>H2XWF4</accession>
<dbReference type="Proteomes" id="UP000008144">
    <property type="component" value="Chromosome 11"/>
</dbReference>
<comment type="subcellular location">
    <subcellularLocation>
        <location evidence="1">Nucleus</location>
    </subcellularLocation>
</comment>
<organism evidence="3 4">
    <name type="scientific">Ciona intestinalis</name>
    <name type="common">Transparent sea squirt</name>
    <name type="synonym">Ascidia intestinalis</name>
    <dbReference type="NCBI Taxonomy" id="7719"/>
    <lineage>
        <taxon>Eukaryota</taxon>
        <taxon>Metazoa</taxon>
        <taxon>Chordata</taxon>
        <taxon>Tunicata</taxon>
        <taxon>Ascidiacea</taxon>
        <taxon>Phlebobranchia</taxon>
        <taxon>Cionidae</taxon>
        <taxon>Ciona</taxon>
    </lineage>
</organism>
<dbReference type="OMA" id="CKRAFFD"/>
<reference evidence="3" key="2">
    <citation type="journal article" date="2008" name="Genome Biol.">
        <title>Improved genome assembly and evidence-based global gene model set for the chordate Ciona intestinalis: new insight into intron and operon populations.</title>
        <authorList>
            <person name="Satou Y."/>
            <person name="Mineta K."/>
            <person name="Ogasawara M."/>
            <person name="Sasakura Y."/>
            <person name="Shoguchi E."/>
            <person name="Ueno K."/>
            <person name="Yamada L."/>
            <person name="Matsumoto J."/>
            <person name="Wasserscheid J."/>
            <person name="Dewar K."/>
            <person name="Wiley G.B."/>
            <person name="Macmil S.L."/>
            <person name="Roe B.A."/>
            <person name="Zeller R.W."/>
            <person name="Hastings K.E."/>
            <person name="Lemaire P."/>
            <person name="Lindquist E."/>
            <person name="Endo T."/>
            <person name="Hotta K."/>
            <person name="Inaba K."/>
        </authorList>
    </citation>
    <scope>NUCLEOTIDE SEQUENCE [LARGE SCALE GENOMIC DNA]</scope>
    <source>
        <strain evidence="3">wild type</strain>
    </source>
</reference>
<sequence length="257" mass="30070">MSLNLFRCVICKRAFFDESRRNEHTMSEHRKSSFPTSNSTVSAAEKSCLNTTTRPVQNCEFSKHKPFKPTSVNIKHSKHRERRNMSRARHYAGRRLSGQFQYLLKHLDQLWPPDENSKIEGLKRFRKLGWLLSKITGHNYSKEKHGSVKIVQVLNHEFCQNKHLNEERIREIQVKTGVSQLYIKAWFKWKKNLELTTSPKKVLQESFYSCQYPSQETIKTIASVITSTPQKVESWFLISRVIADILDPSANDTKEMV</sequence>
<evidence type="ECO:0000256" key="1">
    <source>
        <dbReference type="RuleBase" id="RU000682"/>
    </source>
</evidence>
<dbReference type="InterPro" id="IPR001356">
    <property type="entry name" value="HD"/>
</dbReference>
<reference evidence="3" key="3">
    <citation type="submission" date="2025-08" db="UniProtKB">
        <authorList>
            <consortium name="Ensembl"/>
        </authorList>
    </citation>
    <scope>IDENTIFICATION</scope>
</reference>
<dbReference type="InParanoid" id="H2XWF4"/>
<dbReference type="EMBL" id="EAAA01000693">
    <property type="status" value="NOT_ANNOTATED_CDS"/>
    <property type="molecule type" value="Genomic_DNA"/>
</dbReference>
<dbReference type="AlphaFoldDB" id="H2XWF4"/>
<dbReference type="InterPro" id="IPR009057">
    <property type="entry name" value="Homeodomain-like_sf"/>
</dbReference>
<feature type="domain" description="C2H2-type" evidence="2">
    <location>
        <begin position="8"/>
        <end position="29"/>
    </location>
</feature>
<dbReference type="Gene3D" id="1.10.10.60">
    <property type="entry name" value="Homeodomain-like"/>
    <property type="match status" value="2"/>
</dbReference>
<evidence type="ECO:0000313" key="3">
    <source>
        <dbReference type="Ensembl" id="ENSCINP00000033988.1"/>
    </source>
</evidence>
<dbReference type="Pfam" id="PF00046">
    <property type="entry name" value="Homeodomain"/>
    <property type="match status" value="1"/>
</dbReference>
<protein>
    <recommendedName>
        <fullName evidence="2">C2H2-type domain-containing protein</fullName>
    </recommendedName>
</protein>
<keyword evidence="1" id="KW-0238">DNA-binding</keyword>
<reference evidence="4" key="1">
    <citation type="journal article" date="2002" name="Science">
        <title>The draft genome of Ciona intestinalis: insights into chordate and vertebrate origins.</title>
        <authorList>
            <person name="Dehal P."/>
            <person name="Satou Y."/>
            <person name="Campbell R.K."/>
            <person name="Chapman J."/>
            <person name="Degnan B."/>
            <person name="De Tomaso A."/>
            <person name="Davidson B."/>
            <person name="Di Gregorio A."/>
            <person name="Gelpke M."/>
            <person name="Goodstein D.M."/>
            <person name="Harafuji N."/>
            <person name="Hastings K.E."/>
            <person name="Ho I."/>
            <person name="Hotta K."/>
            <person name="Huang W."/>
            <person name="Kawashima T."/>
            <person name="Lemaire P."/>
            <person name="Martinez D."/>
            <person name="Meinertzhagen I.A."/>
            <person name="Necula S."/>
            <person name="Nonaka M."/>
            <person name="Putnam N."/>
            <person name="Rash S."/>
            <person name="Saiga H."/>
            <person name="Satake M."/>
            <person name="Terry A."/>
            <person name="Yamada L."/>
            <person name="Wang H.G."/>
            <person name="Awazu S."/>
            <person name="Azumi K."/>
            <person name="Boore J."/>
            <person name="Branno M."/>
            <person name="Chin-Bow S."/>
            <person name="DeSantis R."/>
            <person name="Doyle S."/>
            <person name="Francino P."/>
            <person name="Keys D.N."/>
            <person name="Haga S."/>
            <person name="Hayashi H."/>
            <person name="Hino K."/>
            <person name="Imai K.S."/>
            <person name="Inaba K."/>
            <person name="Kano S."/>
            <person name="Kobayashi K."/>
            <person name="Kobayashi M."/>
            <person name="Lee B.I."/>
            <person name="Makabe K.W."/>
            <person name="Manohar C."/>
            <person name="Matassi G."/>
            <person name="Medina M."/>
            <person name="Mochizuki Y."/>
            <person name="Mount S."/>
            <person name="Morishita T."/>
            <person name="Miura S."/>
            <person name="Nakayama A."/>
            <person name="Nishizaka S."/>
            <person name="Nomoto H."/>
            <person name="Ohta F."/>
            <person name="Oishi K."/>
            <person name="Rigoutsos I."/>
            <person name="Sano M."/>
            <person name="Sasaki A."/>
            <person name="Sasakura Y."/>
            <person name="Shoguchi E."/>
            <person name="Shin-i T."/>
            <person name="Spagnuolo A."/>
            <person name="Stainier D."/>
            <person name="Suzuki M.M."/>
            <person name="Tassy O."/>
            <person name="Takatori N."/>
            <person name="Tokuoka M."/>
            <person name="Yagi K."/>
            <person name="Yoshizaki F."/>
            <person name="Wada S."/>
            <person name="Zhang C."/>
            <person name="Hyatt P.D."/>
            <person name="Larimer F."/>
            <person name="Detter C."/>
            <person name="Doggett N."/>
            <person name="Glavina T."/>
            <person name="Hawkins T."/>
            <person name="Richardson P."/>
            <person name="Lucas S."/>
            <person name="Kohara Y."/>
            <person name="Levine M."/>
            <person name="Satoh N."/>
            <person name="Rokhsar D.S."/>
        </authorList>
    </citation>
    <scope>NUCLEOTIDE SEQUENCE [LARGE SCALE GENOMIC DNA]</scope>
</reference>
<reference evidence="3" key="4">
    <citation type="submission" date="2025-09" db="UniProtKB">
        <authorList>
            <consortium name="Ensembl"/>
        </authorList>
    </citation>
    <scope>IDENTIFICATION</scope>
</reference>
<evidence type="ECO:0000313" key="4">
    <source>
        <dbReference type="Proteomes" id="UP000008144"/>
    </source>
</evidence>